<evidence type="ECO:0000313" key="3">
    <source>
        <dbReference type="Proteomes" id="UP000199170"/>
    </source>
</evidence>
<keyword evidence="1" id="KW-0812">Transmembrane</keyword>
<dbReference type="Proteomes" id="UP000199170">
    <property type="component" value="Unassembled WGS sequence"/>
</dbReference>
<dbReference type="AlphaFoldDB" id="A0A1H3EA94"/>
<evidence type="ECO:0000313" key="2">
    <source>
        <dbReference type="EMBL" id="SDX75682.1"/>
    </source>
</evidence>
<reference evidence="3" key="1">
    <citation type="submission" date="2016-10" db="EMBL/GenBank/DDBJ databases">
        <authorList>
            <person name="Varghese N."/>
            <person name="Submissions S."/>
        </authorList>
    </citation>
    <scope>NUCLEOTIDE SEQUENCE [LARGE SCALE GENOMIC DNA]</scope>
    <source>
        <strain evidence="3">CGMCC 1.10118</strain>
    </source>
</reference>
<proteinExistence type="predicted"/>
<keyword evidence="3" id="KW-1185">Reference proteome</keyword>
<organism evidence="2 3">
    <name type="scientific">Halobellus clavatus</name>
    <dbReference type="NCBI Taxonomy" id="660517"/>
    <lineage>
        <taxon>Archaea</taxon>
        <taxon>Methanobacteriati</taxon>
        <taxon>Methanobacteriota</taxon>
        <taxon>Stenosarchaea group</taxon>
        <taxon>Halobacteria</taxon>
        <taxon>Halobacteriales</taxon>
        <taxon>Haloferacaceae</taxon>
        <taxon>Halobellus</taxon>
    </lineage>
</organism>
<accession>A0A1H3EA94</accession>
<protein>
    <submittedName>
        <fullName evidence="2">Uncharacterized protein</fullName>
    </submittedName>
</protein>
<keyword evidence="1" id="KW-0472">Membrane</keyword>
<dbReference type="RefSeq" id="WP_175454562.1">
    <property type="nucleotide sequence ID" value="NZ_FNPB01000002.1"/>
</dbReference>
<dbReference type="EMBL" id="FNPB01000002">
    <property type="protein sequence ID" value="SDX75682.1"/>
    <property type="molecule type" value="Genomic_DNA"/>
</dbReference>
<name>A0A1H3EA94_9EURY</name>
<sequence>MAIKGIVLGTYALALGTVLLLSNSGVVTGLGAMLVGLTAIAAVTHVRLRRPSRLRD</sequence>
<keyword evidence="1" id="KW-1133">Transmembrane helix</keyword>
<gene>
    <name evidence="2" type="ORF">SAMN04487946_102143</name>
</gene>
<dbReference type="OrthoDB" id="306671at2157"/>
<evidence type="ECO:0000256" key="1">
    <source>
        <dbReference type="SAM" id="Phobius"/>
    </source>
</evidence>
<feature type="transmembrane region" description="Helical" evidence="1">
    <location>
        <begin position="30"/>
        <end position="48"/>
    </location>
</feature>